<keyword evidence="2" id="KW-0012">Acyltransferase</keyword>
<dbReference type="PANTHER" id="PTHR43792">
    <property type="entry name" value="GNAT FAMILY, PUTATIVE (AFU_ORTHOLOGUE AFUA_3G00765)-RELATED-RELATED"/>
    <property type="match status" value="1"/>
</dbReference>
<feature type="domain" description="N-acetyltransferase" evidence="4">
    <location>
        <begin position="18"/>
        <end position="173"/>
    </location>
</feature>
<comment type="caution">
    <text evidence="5">The sequence shown here is derived from an EMBL/GenBank/DDBJ whole genome shotgun (WGS) entry which is preliminary data.</text>
</comment>
<keyword evidence="6" id="KW-1185">Reference proteome</keyword>
<dbReference type="InterPro" id="IPR000182">
    <property type="entry name" value="GNAT_dom"/>
</dbReference>
<reference evidence="5 6" key="1">
    <citation type="submission" date="2019-04" db="EMBL/GenBank/DDBJ databases">
        <title>Genome sequencing of Streptococcus rubneri DSM 26920(T).</title>
        <authorList>
            <person name="Kook J.-K."/>
            <person name="Park S.-N."/>
            <person name="Lim Y.K."/>
        </authorList>
    </citation>
    <scope>NUCLEOTIDE SEQUENCE [LARGE SCALE GENOMIC DNA]</scope>
    <source>
        <strain evidence="5 6">DSM 26920</strain>
    </source>
</reference>
<dbReference type="RefSeq" id="WP_135782451.1">
    <property type="nucleotide sequence ID" value="NZ_JADMRL010000001.1"/>
</dbReference>
<dbReference type="OrthoDB" id="9798081at2"/>
<dbReference type="Gene3D" id="3.40.630.30">
    <property type="match status" value="1"/>
</dbReference>
<dbReference type="EMBL" id="SRRP01000001">
    <property type="protein sequence ID" value="TGN92122.1"/>
    <property type="molecule type" value="Genomic_DNA"/>
</dbReference>
<name>A0A4Z1DU00_9STRE</name>
<dbReference type="GO" id="GO:0008999">
    <property type="term" value="F:protein-N-terminal-alanine acetyltransferase activity"/>
    <property type="evidence" value="ECO:0007669"/>
    <property type="project" value="TreeGrafter"/>
</dbReference>
<comment type="similarity">
    <text evidence="3">Belongs to the acetyltransferase family. RimJ subfamily.</text>
</comment>
<sequence length="183" mass="21696">MNIWTKLAAFSFFETERLFLRPFLFSDAADFYKISSNPENLSFIFPAQASLEECRYVLANYFLRNPLGIWAICDKQSEQMIGSIKFEKLDEIKREAELGYFLHKDFWGKGLMTEAVKEITFLAFQEFQLKQVRIITHVENVASQKVALHAGYSLKRQFKGSDRYTRKMRDYYEFCIDRGEWNE</sequence>
<dbReference type="SUPFAM" id="SSF55729">
    <property type="entry name" value="Acyl-CoA N-acyltransferases (Nat)"/>
    <property type="match status" value="1"/>
</dbReference>
<dbReference type="InterPro" id="IPR016181">
    <property type="entry name" value="Acyl_CoA_acyltransferase"/>
</dbReference>
<accession>A0A4Z1DU00</accession>
<keyword evidence="1 5" id="KW-0808">Transferase</keyword>
<proteinExistence type="inferred from homology"/>
<dbReference type="PROSITE" id="PS51186">
    <property type="entry name" value="GNAT"/>
    <property type="match status" value="1"/>
</dbReference>
<evidence type="ECO:0000313" key="5">
    <source>
        <dbReference type="EMBL" id="TGN92122.1"/>
    </source>
</evidence>
<dbReference type="PANTHER" id="PTHR43792:SF8">
    <property type="entry name" value="[RIBOSOMAL PROTEIN US5]-ALANINE N-ACETYLTRANSFERASE"/>
    <property type="match status" value="1"/>
</dbReference>
<dbReference type="Proteomes" id="UP000297986">
    <property type="component" value="Unassembled WGS sequence"/>
</dbReference>
<evidence type="ECO:0000256" key="2">
    <source>
        <dbReference type="ARBA" id="ARBA00023315"/>
    </source>
</evidence>
<gene>
    <name evidence="5" type="ORF">E5S68_04055</name>
</gene>
<evidence type="ECO:0000256" key="1">
    <source>
        <dbReference type="ARBA" id="ARBA00022679"/>
    </source>
</evidence>
<dbReference type="AlphaFoldDB" id="A0A4Z1DU00"/>
<dbReference type="InterPro" id="IPR051531">
    <property type="entry name" value="N-acetyltransferase"/>
</dbReference>
<organism evidence="5 6">
    <name type="scientific">Streptococcus rubneri</name>
    <dbReference type="NCBI Taxonomy" id="1234680"/>
    <lineage>
        <taxon>Bacteria</taxon>
        <taxon>Bacillati</taxon>
        <taxon>Bacillota</taxon>
        <taxon>Bacilli</taxon>
        <taxon>Lactobacillales</taxon>
        <taxon>Streptococcaceae</taxon>
        <taxon>Streptococcus</taxon>
    </lineage>
</organism>
<dbReference type="Pfam" id="PF13302">
    <property type="entry name" value="Acetyltransf_3"/>
    <property type="match status" value="1"/>
</dbReference>
<evidence type="ECO:0000259" key="4">
    <source>
        <dbReference type="PROSITE" id="PS51186"/>
    </source>
</evidence>
<evidence type="ECO:0000313" key="6">
    <source>
        <dbReference type="Proteomes" id="UP000297986"/>
    </source>
</evidence>
<evidence type="ECO:0000256" key="3">
    <source>
        <dbReference type="ARBA" id="ARBA00038502"/>
    </source>
</evidence>
<protein>
    <submittedName>
        <fullName evidence="5">N-acetyltransferase</fullName>
    </submittedName>
</protein>
<dbReference type="GO" id="GO:0005737">
    <property type="term" value="C:cytoplasm"/>
    <property type="evidence" value="ECO:0007669"/>
    <property type="project" value="TreeGrafter"/>
</dbReference>